<dbReference type="Proteomes" id="UP000218785">
    <property type="component" value="Chromosome"/>
</dbReference>
<dbReference type="InterPro" id="IPR016676">
    <property type="entry name" value="P_lipid/glycerol_AcTrfase_prd"/>
</dbReference>
<proteinExistence type="predicted"/>
<dbReference type="GO" id="GO:0016020">
    <property type="term" value="C:membrane"/>
    <property type="evidence" value="ECO:0007669"/>
    <property type="project" value="TreeGrafter"/>
</dbReference>
<dbReference type="PANTHER" id="PTHR22753">
    <property type="entry name" value="TRANSMEMBRANE PROTEIN 68"/>
    <property type="match status" value="1"/>
</dbReference>
<organism evidence="2 3">
    <name type="scientific">Tolypothrix tenuis PCC 7101</name>
    <dbReference type="NCBI Taxonomy" id="231146"/>
    <lineage>
        <taxon>Bacteria</taxon>
        <taxon>Bacillati</taxon>
        <taxon>Cyanobacteriota</taxon>
        <taxon>Cyanophyceae</taxon>
        <taxon>Nostocales</taxon>
        <taxon>Tolypothrichaceae</taxon>
        <taxon>Tolypothrix</taxon>
    </lineage>
</organism>
<dbReference type="EMBL" id="AP018248">
    <property type="protein sequence ID" value="BAZ00897.1"/>
    <property type="molecule type" value="Genomic_DNA"/>
</dbReference>
<keyword evidence="3" id="KW-1185">Reference proteome</keyword>
<name>A0A1Z4N5B4_9CYAN</name>
<dbReference type="GO" id="GO:0016746">
    <property type="term" value="F:acyltransferase activity"/>
    <property type="evidence" value="ECO:0007669"/>
    <property type="project" value="InterPro"/>
</dbReference>
<protein>
    <recommendedName>
        <fullName evidence="1">Phospholipid/glycerol acyltransferase domain-containing protein</fullName>
    </recommendedName>
</protein>
<evidence type="ECO:0000313" key="2">
    <source>
        <dbReference type="EMBL" id="BAZ00897.1"/>
    </source>
</evidence>
<feature type="domain" description="Phospholipid/glycerol acyltransferase" evidence="1">
    <location>
        <begin position="46"/>
        <end position="177"/>
    </location>
</feature>
<dbReference type="RefSeq" id="WP_096580116.1">
    <property type="nucleotide sequence ID" value="NZ_CAWNJS010000001.1"/>
</dbReference>
<reference evidence="2 3" key="1">
    <citation type="submission" date="2017-06" db="EMBL/GenBank/DDBJ databases">
        <title>Genome sequencing of cyanobaciteial culture collection at National Institute for Environmental Studies (NIES).</title>
        <authorList>
            <person name="Hirose Y."/>
            <person name="Shimura Y."/>
            <person name="Fujisawa T."/>
            <person name="Nakamura Y."/>
            <person name="Kawachi M."/>
        </authorList>
    </citation>
    <scope>NUCLEOTIDE SEQUENCE [LARGE SCALE GENOMIC DNA]</scope>
    <source>
        <strain evidence="2 3">NIES-37</strain>
    </source>
</reference>
<dbReference type="AlphaFoldDB" id="A0A1Z4N5B4"/>
<dbReference type="InterPro" id="IPR002123">
    <property type="entry name" value="Plipid/glycerol_acylTrfase"/>
</dbReference>
<dbReference type="CDD" id="cd07987">
    <property type="entry name" value="LPLAT_MGAT-like"/>
    <property type="match status" value="1"/>
</dbReference>
<evidence type="ECO:0000259" key="1">
    <source>
        <dbReference type="Pfam" id="PF01553"/>
    </source>
</evidence>
<dbReference type="Pfam" id="PF01553">
    <property type="entry name" value="Acyltransferase"/>
    <property type="match status" value="1"/>
</dbReference>
<sequence length="292" mass="33118">MTNSLFGISNNVSDCKPGWSLKERDTQFIERLMPIGEWLYRYYFQVKTDGWDYIPKEGKVLLVGSHNGGMASPDLIVMMYDWFSRFGTERLVYGLMHPYAWEISPIIGKLAQKLGAIVAHPKMASAAFDLGASVLVYPGGQYDMFRPYSQRHKINFAGNKGFIKLALKEEVPIIPLISVGAHDTLIVLFDCYDLVKQLHQWGLPWLYQLDPGVFPIYLGLPWGLSIGPLPNIPLPVQIHTRVCPPIIFERYGKDAARDRDYVNACYELVNFQMQQELDKLVRDSSVKIGAIG</sequence>
<gene>
    <name evidence="2" type="ORF">NIES37_48950</name>
</gene>
<dbReference type="PANTHER" id="PTHR22753:SF14">
    <property type="entry name" value="MONOACYLGLYCEROL_DIACYLGLYCEROL O-ACYLTRANSFERASE"/>
    <property type="match status" value="1"/>
</dbReference>
<dbReference type="SUPFAM" id="SSF69593">
    <property type="entry name" value="Glycerol-3-phosphate (1)-acyltransferase"/>
    <property type="match status" value="1"/>
</dbReference>
<evidence type="ECO:0000313" key="3">
    <source>
        <dbReference type="Proteomes" id="UP000218785"/>
    </source>
</evidence>
<dbReference type="PIRSF" id="PIRSF016753">
    <property type="entry name" value="P_lipid/glycerol_ac_tran_prd"/>
    <property type="match status" value="1"/>
</dbReference>
<accession>A0A1Z4N5B4</accession>
<dbReference type="KEGG" id="ttq:NIES37_48950"/>